<comment type="caution">
    <text evidence="1">The sequence shown here is derived from an EMBL/GenBank/DDBJ whole genome shotgun (WGS) entry which is preliminary data.</text>
</comment>
<dbReference type="EMBL" id="RQFP01000001">
    <property type="protein sequence ID" value="TGK96163.1"/>
    <property type="molecule type" value="Genomic_DNA"/>
</dbReference>
<proteinExistence type="predicted"/>
<organism evidence="1 2">
    <name type="scientific">Leptospira brenneri</name>
    <dbReference type="NCBI Taxonomy" id="2023182"/>
    <lineage>
        <taxon>Bacteria</taxon>
        <taxon>Pseudomonadati</taxon>
        <taxon>Spirochaetota</taxon>
        <taxon>Spirochaetia</taxon>
        <taxon>Leptospirales</taxon>
        <taxon>Leptospiraceae</taxon>
        <taxon>Leptospira</taxon>
    </lineage>
</organism>
<keyword evidence="2" id="KW-1185">Reference proteome</keyword>
<dbReference type="Proteomes" id="UP000297891">
    <property type="component" value="Unassembled WGS sequence"/>
</dbReference>
<evidence type="ECO:0000313" key="1">
    <source>
        <dbReference type="EMBL" id="TGK96163.1"/>
    </source>
</evidence>
<gene>
    <name evidence="1" type="ORF">EHQ30_05960</name>
</gene>
<name>A0A2M9Y5M9_9LEPT</name>
<dbReference type="AlphaFoldDB" id="A0A2M9Y5M9"/>
<reference evidence="1" key="1">
    <citation type="journal article" date="2019" name="PLoS Negl. Trop. Dis.">
        <title>Revisiting the worldwide diversity of Leptospira species in the environment.</title>
        <authorList>
            <person name="Vincent A.T."/>
            <person name="Schiettekatte O."/>
            <person name="Bourhy P."/>
            <person name="Veyrier F.J."/>
            <person name="Picardeau M."/>
        </authorList>
    </citation>
    <scope>NUCLEOTIDE SEQUENCE [LARGE SCALE GENOMIC DNA]</scope>
    <source>
        <strain evidence="1">201800277</strain>
    </source>
</reference>
<dbReference type="OrthoDB" id="332312at2"/>
<evidence type="ECO:0000313" key="2">
    <source>
        <dbReference type="Proteomes" id="UP000297891"/>
    </source>
</evidence>
<protein>
    <submittedName>
        <fullName evidence="1">Uncharacterized protein</fullName>
    </submittedName>
</protein>
<dbReference type="RefSeq" id="WP_100788889.1">
    <property type="nucleotide sequence ID" value="NZ_NPDQ01000001.1"/>
</dbReference>
<sequence length="76" mass="8275">MEISSNVARVSGLGEPYMYVSPAYNTQAVEQVEAIQSRSYQPKYVSGDTEKKAAEVQTNPEAKAAYKPGNLVSLYA</sequence>
<accession>A0A2M9Y5M9</accession>